<feature type="transmembrane region" description="Helical" evidence="2">
    <location>
        <begin position="71"/>
        <end position="90"/>
    </location>
</feature>
<name>A0AAW1USK1_9CUCU</name>
<feature type="compositionally biased region" description="Basic residues" evidence="1">
    <location>
        <begin position="12"/>
        <end position="24"/>
    </location>
</feature>
<evidence type="ECO:0000256" key="1">
    <source>
        <dbReference type="SAM" id="MobiDB-lite"/>
    </source>
</evidence>
<keyword evidence="4" id="KW-1185">Reference proteome</keyword>
<comment type="caution">
    <text evidence="3">The sequence shown here is derived from an EMBL/GenBank/DDBJ whole genome shotgun (WGS) entry which is preliminary data.</text>
</comment>
<dbReference type="AlphaFoldDB" id="A0AAW1USK1"/>
<proteinExistence type="predicted"/>
<evidence type="ECO:0000313" key="4">
    <source>
        <dbReference type="Proteomes" id="UP001431783"/>
    </source>
</evidence>
<dbReference type="Proteomes" id="UP001431783">
    <property type="component" value="Unassembled WGS sequence"/>
</dbReference>
<dbReference type="EMBL" id="JARQZJ010000091">
    <property type="protein sequence ID" value="KAK9882947.1"/>
    <property type="molecule type" value="Genomic_DNA"/>
</dbReference>
<feature type="transmembrane region" description="Helical" evidence="2">
    <location>
        <begin position="102"/>
        <end position="124"/>
    </location>
</feature>
<keyword evidence="2" id="KW-0472">Membrane</keyword>
<reference evidence="3 4" key="1">
    <citation type="submission" date="2023-03" db="EMBL/GenBank/DDBJ databases">
        <title>Genome insight into feeding habits of ladybird beetles.</title>
        <authorList>
            <person name="Li H.-S."/>
            <person name="Huang Y.-H."/>
            <person name="Pang H."/>
        </authorList>
    </citation>
    <scope>NUCLEOTIDE SEQUENCE [LARGE SCALE GENOMIC DNA]</scope>
    <source>
        <strain evidence="3">SYSU_2023b</strain>
        <tissue evidence="3">Whole body</tissue>
    </source>
</reference>
<feature type="region of interest" description="Disordered" evidence="1">
    <location>
        <begin position="1"/>
        <end position="50"/>
    </location>
</feature>
<evidence type="ECO:0000256" key="2">
    <source>
        <dbReference type="SAM" id="Phobius"/>
    </source>
</evidence>
<accession>A0AAW1USK1</accession>
<protein>
    <submittedName>
        <fullName evidence="3">Uncharacterized protein</fullName>
    </submittedName>
</protein>
<evidence type="ECO:0000313" key="3">
    <source>
        <dbReference type="EMBL" id="KAK9882947.1"/>
    </source>
</evidence>
<keyword evidence="2" id="KW-0812">Transmembrane</keyword>
<organism evidence="3 4">
    <name type="scientific">Henosepilachna vigintioctopunctata</name>
    <dbReference type="NCBI Taxonomy" id="420089"/>
    <lineage>
        <taxon>Eukaryota</taxon>
        <taxon>Metazoa</taxon>
        <taxon>Ecdysozoa</taxon>
        <taxon>Arthropoda</taxon>
        <taxon>Hexapoda</taxon>
        <taxon>Insecta</taxon>
        <taxon>Pterygota</taxon>
        <taxon>Neoptera</taxon>
        <taxon>Endopterygota</taxon>
        <taxon>Coleoptera</taxon>
        <taxon>Polyphaga</taxon>
        <taxon>Cucujiformia</taxon>
        <taxon>Coccinelloidea</taxon>
        <taxon>Coccinellidae</taxon>
        <taxon>Epilachninae</taxon>
        <taxon>Epilachnini</taxon>
        <taxon>Henosepilachna</taxon>
    </lineage>
</organism>
<gene>
    <name evidence="3" type="ORF">WA026_001164</name>
</gene>
<keyword evidence="2" id="KW-1133">Transmembrane helix</keyword>
<sequence>MIGAMPAVAVRHERRKGQEKRSKRPSQLYIGGHWLPPNSPSPTPSANGHYDENNDRLPEFYICGKVSTLQLVVGSLLLGAIVLVVGLVQLVPNAADADHRYIFIGTGSILLLLGLALTGVRCCCMQCRHPRVVMEDPPPPVLETVHSIDVLVQRRDTQISEYYKYLFFILCTLKITNEETTTYKTRVVQHENITISSMVSRLVFKVSSL</sequence>